<accession>A0A835TD48</accession>
<feature type="region of interest" description="Disordered" evidence="1">
    <location>
        <begin position="1"/>
        <end position="28"/>
    </location>
</feature>
<organism evidence="2 3">
    <name type="scientific">Chlamydomonas incerta</name>
    <dbReference type="NCBI Taxonomy" id="51695"/>
    <lineage>
        <taxon>Eukaryota</taxon>
        <taxon>Viridiplantae</taxon>
        <taxon>Chlorophyta</taxon>
        <taxon>core chlorophytes</taxon>
        <taxon>Chlorophyceae</taxon>
        <taxon>CS clade</taxon>
        <taxon>Chlamydomonadales</taxon>
        <taxon>Chlamydomonadaceae</taxon>
        <taxon>Chlamydomonas</taxon>
    </lineage>
</organism>
<keyword evidence="3" id="KW-1185">Reference proteome</keyword>
<evidence type="ECO:0000313" key="3">
    <source>
        <dbReference type="Proteomes" id="UP000650467"/>
    </source>
</evidence>
<proteinExistence type="predicted"/>
<protein>
    <submittedName>
        <fullName evidence="2">Uncharacterized protein</fullName>
    </submittedName>
</protein>
<evidence type="ECO:0000256" key="1">
    <source>
        <dbReference type="SAM" id="MobiDB-lite"/>
    </source>
</evidence>
<name>A0A835TD48_CHLIN</name>
<feature type="region of interest" description="Disordered" evidence="1">
    <location>
        <begin position="65"/>
        <end position="87"/>
    </location>
</feature>
<dbReference type="Proteomes" id="UP000650467">
    <property type="component" value="Unassembled WGS sequence"/>
</dbReference>
<comment type="caution">
    <text evidence="2">The sequence shown here is derived from an EMBL/GenBank/DDBJ whole genome shotgun (WGS) entry which is preliminary data.</text>
</comment>
<gene>
    <name evidence="2" type="ORF">HXX76_006163</name>
</gene>
<dbReference type="EMBL" id="JAEHOC010000012">
    <property type="protein sequence ID" value="KAG2436635.1"/>
    <property type="molecule type" value="Genomic_DNA"/>
</dbReference>
<evidence type="ECO:0000313" key="2">
    <source>
        <dbReference type="EMBL" id="KAG2436635.1"/>
    </source>
</evidence>
<sequence>MLSRVAKGVNIGDPSTVAHAKGGTADSGAFGAGLVAKGVDIGNPGPNHERASLRSMSVTYARWIREKEKKEREEPEKDKKEKKDPCV</sequence>
<dbReference type="AlphaFoldDB" id="A0A835TD48"/>
<reference evidence="2" key="1">
    <citation type="journal article" date="2020" name="bioRxiv">
        <title>Comparative genomics of Chlamydomonas.</title>
        <authorList>
            <person name="Craig R.J."/>
            <person name="Hasan A.R."/>
            <person name="Ness R.W."/>
            <person name="Keightley P.D."/>
        </authorList>
    </citation>
    <scope>NUCLEOTIDE SEQUENCE</scope>
    <source>
        <strain evidence="2">SAG 7.73</strain>
    </source>
</reference>